<keyword evidence="1" id="KW-0547">Nucleotide-binding</keyword>
<evidence type="ECO:0000313" key="5">
    <source>
        <dbReference type="Proteomes" id="UP000190023"/>
    </source>
</evidence>
<protein>
    <recommendedName>
        <fullName evidence="3">Tubulin/FtsZ GTPase domain-containing protein</fullName>
    </recommendedName>
</protein>
<evidence type="ECO:0000256" key="1">
    <source>
        <dbReference type="ARBA" id="ARBA00022741"/>
    </source>
</evidence>
<keyword evidence="5" id="KW-1185">Reference proteome</keyword>
<dbReference type="InterPro" id="IPR045061">
    <property type="entry name" value="FtsZ/CetZ"/>
</dbReference>
<evidence type="ECO:0000259" key="3">
    <source>
        <dbReference type="Pfam" id="PF00091"/>
    </source>
</evidence>
<organism evidence="4 5">
    <name type="scientific">[Haemophilus] felis</name>
    <dbReference type="NCBI Taxonomy" id="123822"/>
    <lineage>
        <taxon>Bacteria</taxon>
        <taxon>Pseudomonadati</taxon>
        <taxon>Pseudomonadota</taxon>
        <taxon>Gammaproteobacteria</taxon>
        <taxon>Pasteurellales</taxon>
        <taxon>Pasteurellaceae</taxon>
    </lineage>
</organism>
<dbReference type="STRING" id="123822.B0188_07290"/>
<dbReference type="PANTHER" id="PTHR30314">
    <property type="entry name" value="CELL DIVISION PROTEIN FTSZ-RELATED"/>
    <property type="match status" value="1"/>
</dbReference>
<sequence length="80" mass="9005">MFIPEEFDETKEINIKVIGIGGMGCNAVDHLIESCGDSLFSKYENMDMETWAVNTDIQSLRKSKSFRRLQIGSNMTRGLG</sequence>
<dbReference type="Gene3D" id="3.40.50.1440">
    <property type="entry name" value="Tubulin/FtsZ, GTPase domain"/>
    <property type="match status" value="1"/>
</dbReference>
<evidence type="ECO:0000313" key="4">
    <source>
        <dbReference type="EMBL" id="OOS02810.1"/>
    </source>
</evidence>
<evidence type="ECO:0000256" key="2">
    <source>
        <dbReference type="ARBA" id="ARBA00023134"/>
    </source>
</evidence>
<accession>A0A1T0AXZ0</accession>
<dbReference type="GO" id="GO:0005525">
    <property type="term" value="F:GTP binding"/>
    <property type="evidence" value="ECO:0007669"/>
    <property type="project" value="UniProtKB-KW"/>
</dbReference>
<dbReference type="EMBL" id="MUYB01000029">
    <property type="protein sequence ID" value="OOS02810.1"/>
    <property type="molecule type" value="Genomic_DNA"/>
</dbReference>
<dbReference type="Proteomes" id="UP000190023">
    <property type="component" value="Unassembled WGS sequence"/>
</dbReference>
<dbReference type="AlphaFoldDB" id="A0A1T0AXZ0"/>
<proteinExistence type="predicted"/>
<dbReference type="InterPro" id="IPR036525">
    <property type="entry name" value="Tubulin/FtsZ_GTPase_sf"/>
</dbReference>
<keyword evidence="2" id="KW-0342">GTP-binding</keyword>
<dbReference type="GO" id="GO:0048285">
    <property type="term" value="P:organelle fission"/>
    <property type="evidence" value="ECO:0007669"/>
    <property type="project" value="TreeGrafter"/>
</dbReference>
<dbReference type="GO" id="GO:0003924">
    <property type="term" value="F:GTPase activity"/>
    <property type="evidence" value="ECO:0007669"/>
    <property type="project" value="InterPro"/>
</dbReference>
<name>A0A1T0AXZ0_9PAST</name>
<comment type="caution">
    <text evidence="4">The sequence shown here is derived from an EMBL/GenBank/DDBJ whole genome shotgun (WGS) entry which is preliminary data.</text>
</comment>
<dbReference type="Pfam" id="PF00091">
    <property type="entry name" value="Tubulin"/>
    <property type="match status" value="1"/>
</dbReference>
<dbReference type="GO" id="GO:0005737">
    <property type="term" value="C:cytoplasm"/>
    <property type="evidence" value="ECO:0007669"/>
    <property type="project" value="TreeGrafter"/>
</dbReference>
<reference evidence="4 5" key="1">
    <citation type="submission" date="2017-02" db="EMBL/GenBank/DDBJ databases">
        <title>Draft genome sequence of Haemophilus felis CCUG 31170 type strain.</title>
        <authorList>
            <person name="Engstrom-Jakobsson H."/>
            <person name="Salva-Serra F."/>
            <person name="Thorell K."/>
            <person name="Gonzales-Siles L."/>
            <person name="Karlsson R."/>
            <person name="Boulund F."/>
            <person name="Engstrand L."/>
            <person name="Kristiansson E."/>
            <person name="Moore E."/>
        </authorList>
    </citation>
    <scope>NUCLEOTIDE SEQUENCE [LARGE SCALE GENOMIC DNA]</scope>
    <source>
        <strain evidence="4 5">CCUG 31170</strain>
    </source>
</reference>
<dbReference type="GO" id="GO:0032153">
    <property type="term" value="C:cell division site"/>
    <property type="evidence" value="ECO:0007669"/>
    <property type="project" value="TreeGrafter"/>
</dbReference>
<dbReference type="OrthoDB" id="9813375at2"/>
<feature type="domain" description="Tubulin/FtsZ GTPase" evidence="3">
    <location>
        <begin position="14"/>
        <end position="80"/>
    </location>
</feature>
<gene>
    <name evidence="4" type="ORF">B0188_07290</name>
</gene>
<dbReference type="InterPro" id="IPR003008">
    <property type="entry name" value="Tubulin_FtsZ_GTPase"/>
</dbReference>
<dbReference type="SUPFAM" id="SSF52490">
    <property type="entry name" value="Tubulin nucleotide-binding domain-like"/>
    <property type="match status" value="1"/>
</dbReference>
<dbReference type="GO" id="GO:0051301">
    <property type="term" value="P:cell division"/>
    <property type="evidence" value="ECO:0007669"/>
    <property type="project" value="TreeGrafter"/>
</dbReference>
<dbReference type="PANTHER" id="PTHR30314:SF3">
    <property type="entry name" value="MITOCHONDRIAL DIVISION PROTEIN FSZA"/>
    <property type="match status" value="1"/>
</dbReference>